<evidence type="ECO:0000256" key="7">
    <source>
        <dbReference type="ARBA" id="ARBA00047989"/>
    </source>
</evidence>
<dbReference type="Gene3D" id="3.60.140.10">
    <property type="entry name" value="CNF1/YfiH-like putative cysteine hydrolases"/>
    <property type="match status" value="1"/>
</dbReference>
<dbReference type="InterPro" id="IPR011324">
    <property type="entry name" value="Cytotoxic_necrot_fac-like_cat"/>
</dbReference>
<dbReference type="PANTHER" id="PTHR30616">
    <property type="entry name" value="UNCHARACTERIZED PROTEIN YFIH"/>
    <property type="match status" value="1"/>
</dbReference>
<evidence type="ECO:0000313" key="11">
    <source>
        <dbReference type="Proteomes" id="UP000190423"/>
    </source>
</evidence>
<dbReference type="OrthoDB" id="4279at2"/>
<dbReference type="CDD" id="cd16833">
    <property type="entry name" value="YfiH"/>
    <property type="match status" value="1"/>
</dbReference>
<keyword evidence="4" id="KW-0479">Metal-binding</keyword>
<keyword evidence="5" id="KW-0378">Hydrolase</keyword>
<evidence type="ECO:0000256" key="1">
    <source>
        <dbReference type="ARBA" id="ARBA00000553"/>
    </source>
</evidence>
<comment type="catalytic activity">
    <reaction evidence="7">
        <text>adenosine + H2O + H(+) = inosine + NH4(+)</text>
        <dbReference type="Rhea" id="RHEA:24408"/>
        <dbReference type="ChEBI" id="CHEBI:15377"/>
        <dbReference type="ChEBI" id="CHEBI:15378"/>
        <dbReference type="ChEBI" id="CHEBI:16335"/>
        <dbReference type="ChEBI" id="CHEBI:17596"/>
        <dbReference type="ChEBI" id="CHEBI:28938"/>
        <dbReference type="EC" id="3.5.4.4"/>
    </reaction>
    <physiologicalReaction direction="left-to-right" evidence="7">
        <dbReference type="Rhea" id="RHEA:24409"/>
    </physiologicalReaction>
</comment>
<gene>
    <name evidence="10" type="ORF">SAMN02745149_01019</name>
</gene>
<dbReference type="GO" id="GO:0017061">
    <property type="term" value="F:S-methyl-5-thioadenosine phosphorylase activity"/>
    <property type="evidence" value="ECO:0007669"/>
    <property type="project" value="UniProtKB-EC"/>
</dbReference>
<evidence type="ECO:0000256" key="8">
    <source>
        <dbReference type="ARBA" id="ARBA00048968"/>
    </source>
</evidence>
<comment type="similarity">
    <text evidence="2">Belongs to the purine nucleoside phosphorylase YfiH/LACC1 family.</text>
</comment>
<evidence type="ECO:0000256" key="3">
    <source>
        <dbReference type="ARBA" id="ARBA00022679"/>
    </source>
</evidence>
<dbReference type="Proteomes" id="UP000190423">
    <property type="component" value="Unassembled WGS sequence"/>
</dbReference>
<evidence type="ECO:0000256" key="4">
    <source>
        <dbReference type="ARBA" id="ARBA00022723"/>
    </source>
</evidence>
<name>A0A1T4K6C4_TREPO</name>
<dbReference type="EMBL" id="FUWG01000006">
    <property type="protein sequence ID" value="SJZ37845.1"/>
    <property type="molecule type" value="Genomic_DNA"/>
</dbReference>
<protein>
    <recommendedName>
        <fullName evidence="12">Purine nucleoside phosphorylase</fullName>
    </recommendedName>
</protein>
<dbReference type="AlphaFoldDB" id="A0A1T4K6C4"/>
<sequence>MIRLKLSDFSGGDAENPAEFVSLPFYKGGAPIDVWRSPQGKEYSPRWGMTLRFAGSMRFRWNENNPFRDRVLSKIAGARSVVPVELIHSKIVYEVENAYDTNGKTGDGIVTANPQLMPVVTVADCVPLYIFDSVSGAFGAVHSGWKGTGIVGEAVHRLKERWGAENSDVCVAIGAHIHNCCYIVGEERAAYFMQEFGEECCALIGAEETLCSGASEAVSRWNTGSGRVYRLSLEKANLMVLEKCGILPENIVILDECTCCNTFFGSNRRETAGGNASFTAQAAFVKM</sequence>
<dbReference type="GO" id="GO:0005507">
    <property type="term" value="F:copper ion binding"/>
    <property type="evidence" value="ECO:0007669"/>
    <property type="project" value="TreeGrafter"/>
</dbReference>
<comment type="catalytic activity">
    <reaction evidence="9">
        <text>S-methyl-5'-thioadenosine + phosphate = 5-(methylsulfanyl)-alpha-D-ribose 1-phosphate + adenine</text>
        <dbReference type="Rhea" id="RHEA:11852"/>
        <dbReference type="ChEBI" id="CHEBI:16708"/>
        <dbReference type="ChEBI" id="CHEBI:17509"/>
        <dbReference type="ChEBI" id="CHEBI:43474"/>
        <dbReference type="ChEBI" id="CHEBI:58533"/>
        <dbReference type="EC" id="2.4.2.28"/>
    </reaction>
    <physiologicalReaction direction="left-to-right" evidence="9">
        <dbReference type="Rhea" id="RHEA:11853"/>
    </physiologicalReaction>
</comment>
<dbReference type="Pfam" id="PF02578">
    <property type="entry name" value="Cu-oxidase_4"/>
    <property type="match status" value="1"/>
</dbReference>
<evidence type="ECO:0000256" key="2">
    <source>
        <dbReference type="ARBA" id="ARBA00007353"/>
    </source>
</evidence>
<dbReference type="GO" id="GO:0016787">
    <property type="term" value="F:hydrolase activity"/>
    <property type="evidence" value="ECO:0007669"/>
    <property type="project" value="UniProtKB-KW"/>
</dbReference>
<dbReference type="InterPro" id="IPR003730">
    <property type="entry name" value="Cu_polyphenol_OxRdtase"/>
</dbReference>
<dbReference type="InterPro" id="IPR038371">
    <property type="entry name" value="Cu_polyphenol_OxRdtase_sf"/>
</dbReference>
<evidence type="ECO:0000256" key="6">
    <source>
        <dbReference type="ARBA" id="ARBA00022833"/>
    </source>
</evidence>
<dbReference type="STRING" id="261392.SAMN02745149_01019"/>
<accession>A0A1T4K6C4</accession>
<evidence type="ECO:0000256" key="9">
    <source>
        <dbReference type="ARBA" id="ARBA00049893"/>
    </source>
</evidence>
<dbReference type="SUPFAM" id="SSF64438">
    <property type="entry name" value="CNF1/YfiH-like putative cysteine hydrolases"/>
    <property type="match status" value="1"/>
</dbReference>
<keyword evidence="6" id="KW-0862">Zinc</keyword>
<comment type="catalytic activity">
    <reaction evidence="1">
        <text>inosine + phosphate = alpha-D-ribose 1-phosphate + hypoxanthine</text>
        <dbReference type="Rhea" id="RHEA:27646"/>
        <dbReference type="ChEBI" id="CHEBI:17368"/>
        <dbReference type="ChEBI" id="CHEBI:17596"/>
        <dbReference type="ChEBI" id="CHEBI:43474"/>
        <dbReference type="ChEBI" id="CHEBI:57720"/>
        <dbReference type="EC" id="2.4.2.1"/>
    </reaction>
    <physiologicalReaction direction="left-to-right" evidence="1">
        <dbReference type="Rhea" id="RHEA:27647"/>
    </physiologicalReaction>
</comment>
<keyword evidence="3" id="KW-0808">Transferase</keyword>
<dbReference type="PANTHER" id="PTHR30616:SF2">
    <property type="entry name" value="PURINE NUCLEOSIDE PHOSPHORYLASE LACC1"/>
    <property type="match status" value="1"/>
</dbReference>
<keyword evidence="11" id="KW-1185">Reference proteome</keyword>
<organism evidence="10 11">
    <name type="scientific">Treponema porcinum</name>
    <dbReference type="NCBI Taxonomy" id="261392"/>
    <lineage>
        <taxon>Bacteria</taxon>
        <taxon>Pseudomonadati</taxon>
        <taxon>Spirochaetota</taxon>
        <taxon>Spirochaetia</taxon>
        <taxon>Spirochaetales</taxon>
        <taxon>Treponemataceae</taxon>
        <taxon>Treponema</taxon>
    </lineage>
</organism>
<evidence type="ECO:0000313" key="10">
    <source>
        <dbReference type="EMBL" id="SJZ37845.1"/>
    </source>
</evidence>
<reference evidence="10 11" key="1">
    <citation type="submission" date="2017-02" db="EMBL/GenBank/DDBJ databases">
        <authorList>
            <person name="Peterson S.W."/>
        </authorList>
    </citation>
    <scope>NUCLEOTIDE SEQUENCE [LARGE SCALE GENOMIC DNA]</scope>
    <source>
        <strain evidence="10 11">ATCC BAA-908</strain>
    </source>
</reference>
<evidence type="ECO:0000256" key="5">
    <source>
        <dbReference type="ARBA" id="ARBA00022801"/>
    </source>
</evidence>
<dbReference type="GeneID" id="78316322"/>
<comment type="catalytic activity">
    <reaction evidence="8">
        <text>adenosine + phosphate = alpha-D-ribose 1-phosphate + adenine</text>
        <dbReference type="Rhea" id="RHEA:27642"/>
        <dbReference type="ChEBI" id="CHEBI:16335"/>
        <dbReference type="ChEBI" id="CHEBI:16708"/>
        <dbReference type="ChEBI" id="CHEBI:43474"/>
        <dbReference type="ChEBI" id="CHEBI:57720"/>
        <dbReference type="EC" id="2.4.2.1"/>
    </reaction>
    <physiologicalReaction direction="left-to-right" evidence="8">
        <dbReference type="Rhea" id="RHEA:27643"/>
    </physiologicalReaction>
</comment>
<dbReference type="RefSeq" id="WP_078932936.1">
    <property type="nucleotide sequence ID" value="NZ_FUWG01000006.1"/>
</dbReference>
<evidence type="ECO:0008006" key="12">
    <source>
        <dbReference type="Google" id="ProtNLM"/>
    </source>
</evidence>
<proteinExistence type="inferred from homology"/>